<keyword evidence="8 11" id="KW-0067">ATP-binding</keyword>
<dbReference type="Gene3D" id="1.10.510.10">
    <property type="entry name" value="Transferase(Phosphotransferase) domain 1"/>
    <property type="match status" value="1"/>
</dbReference>
<name>A0A336LRW2_CULSO</name>
<dbReference type="SMART" id="SM00220">
    <property type="entry name" value="S_TKc"/>
    <property type="match status" value="1"/>
</dbReference>
<dbReference type="EMBL" id="UFQS01001813">
    <property type="protein sequence ID" value="SSX12431.1"/>
    <property type="molecule type" value="Genomic_DNA"/>
</dbReference>
<accession>A0A336LRW2</accession>
<dbReference type="GO" id="GO:0005524">
    <property type="term" value="F:ATP binding"/>
    <property type="evidence" value="ECO:0007669"/>
    <property type="project" value="UniProtKB-UniRule"/>
</dbReference>
<organism evidence="16">
    <name type="scientific">Culicoides sonorensis</name>
    <name type="common">Biting midge</name>
    <dbReference type="NCBI Taxonomy" id="179676"/>
    <lineage>
        <taxon>Eukaryota</taxon>
        <taxon>Metazoa</taxon>
        <taxon>Ecdysozoa</taxon>
        <taxon>Arthropoda</taxon>
        <taxon>Hexapoda</taxon>
        <taxon>Insecta</taxon>
        <taxon>Pterygota</taxon>
        <taxon>Neoptera</taxon>
        <taxon>Endopterygota</taxon>
        <taxon>Diptera</taxon>
        <taxon>Nematocera</taxon>
        <taxon>Chironomoidea</taxon>
        <taxon>Ceratopogonidae</taxon>
        <taxon>Ceratopogoninae</taxon>
        <taxon>Culicoides</taxon>
        <taxon>Monoculicoides</taxon>
    </lineage>
</organism>
<evidence type="ECO:0000256" key="2">
    <source>
        <dbReference type="ARBA" id="ARBA00012513"/>
    </source>
</evidence>
<dbReference type="InterPro" id="IPR011009">
    <property type="entry name" value="Kinase-like_dom_sf"/>
</dbReference>
<feature type="domain" description="Protein kinase" evidence="13">
    <location>
        <begin position="26"/>
        <end position="289"/>
    </location>
</feature>
<comment type="catalytic activity">
    <reaction evidence="10">
        <text>L-seryl-[protein] + ATP = O-phospho-L-seryl-[protein] + ADP + H(+)</text>
        <dbReference type="Rhea" id="RHEA:17989"/>
        <dbReference type="Rhea" id="RHEA-COMP:9863"/>
        <dbReference type="Rhea" id="RHEA-COMP:11604"/>
        <dbReference type="ChEBI" id="CHEBI:15378"/>
        <dbReference type="ChEBI" id="CHEBI:29999"/>
        <dbReference type="ChEBI" id="CHEBI:30616"/>
        <dbReference type="ChEBI" id="CHEBI:83421"/>
        <dbReference type="ChEBI" id="CHEBI:456216"/>
        <dbReference type="EC" id="2.7.11.1"/>
    </reaction>
</comment>
<dbReference type="EMBL" id="UFQT01001813">
    <property type="protein sequence ID" value="SSX31882.1"/>
    <property type="molecule type" value="Genomic_DNA"/>
</dbReference>
<keyword evidence="5" id="KW-0808">Transferase</keyword>
<dbReference type="OMA" id="MSHPWIS"/>
<evidence type="ECO:0000256" key="12">
    <source>
        <dbReference type="RuleBase" id="RU000304"/>
    </source>
</evidence>
<protein>
    <recommendedName>
        <fullName evidence="2">non-specific serine/threonine protein kinase</fullName>
        <ecNumber evidence="2">2.7.11.1</ecNumber>
    </recommendedName>
</protein>
<evidence type="ECO:0000256" key="8">
    <source>
        <dbReference type="ARBA" id="ARBA00022840"/>
    </source>
</evidence>
<evidence type="ECO:0000256" key="7">
    <source>
        <dbReference type="ARBA" id="ARBA00022777"/>
    </source>
</evidence>
<proteinExistence type="inferred from homology"/>
<dbReference type="InterPro" id="IPR050205">
    <property type="entry name" value="CDPK_Ser/Thr_kinases"/>
</dbReference>
<dbReference type="FunFam" id="1.10.510.10:FF:000094">
    <property type="entry name" value="MAP kinase-activated protein kinase 2"/>
    <property type="match status" value="1"/>
</dbReference>
<evidence type="ECO:0000313" key="16">
    <source>
        <dbReference type="EMBL" id="SSX19463.1"/>
    </source>
</evidence>
<dbReference type="InterPro" id="IPR008271">
    <property type="entry name" value="Ser/Thr_kinase_AS"/>
</dbReference>
<keyword evidence="6 11" id="KW-0547">Nucleotide-binding</keyword>
<evidence type="ECO:0000313" key="14">
    <source>
        <dbReference type="EMBL" id="SSW99081.1"/>
    </source>
</evidence>
<evidence type="ECO:0000256" key="5">
    <source>
        <dbReference type="ARBA" id="ARBA00022679"/>
    </source>
</evidence>
<dbReference type="VEuPathDB" id="VectorBase:CSON014798"/>
<dbReference type="EMBL" id="UFQT01000086">
    <property type="protein sequence ID" value="SSX19463.1"/>
    <property type="molecule type" value="Genomic_DNA"/>
</dbReference>
<dbReference type="EMBL" id="UFQS01000086">
    <property type="protein sequence ID" value="SSW99081.1"/>
    <property type="molecule type" value="Genomic_DNA"/>
</dbReference>
<dbReference type="PROSITE" id="PS00107">
    <property type="entry name" value="PROTEIN_KINASE_ATP"/>
    <property type="match status" value="1"/>
</dbReference>
<dbReference type="FunFam" id="4.10.1170.10:FF:000001">
    <property type="entry name" value="MAP kinase-activated protein kinase 3"/>
    <property type="match status" value="1"/>
</dbReference>
<gene>
    <name evidence="16" type="primary">CSON014798</name>
    <name evidence="15" type="synonym">CSON004210</name>
</gene>
<dbReference type="Pfam" id="PF00069">
    <property type="entry name" value="Pkinase"/>
    <property type="match status" value="1"/>
</dbReference>
<dbReference type="InterPro" id="IPR027442">
    <property type="entry name" value="MAPKAPK_C"/>
</dbReference>
<dbReference type="PANTHER" id="PTHR24349">
    <property type="entry name" value="SERINE/THREONINE-PROTEIN KINASE"/>
    <property type="match status" value="1"/>
</dbReference>
<reference evidence="16" key="2">
    <citation type="submission" date="2018-07" db="EMBL/GenBank/DDBJ databases">
        <authorList>
            <person name="Quirk P.G."/>
            <person name="Krulwich T.A."/>
        </authorList>
    </citation>
    <scope>NUCLEOTIDE SEQUENCE</scope>
</reference>
<reference evidence="14" key="1">
    <citation type="submission" date="2018-04" db="EMBL/GenBank/DDBJ databases">
        <authorList>
            <person name="Go L.Y."/>
            <person name="Mitchell J.A."/>
        </authorList>
    </citation>
    <scope>NUCLEOTIDE SEQUENCE</scope>
    <source>
        <tissue evidence="14">Whole organism</tissue>
    </source>
</reference>
<evidence type="ECO:0000256" key="6">
    <source>
        <dbReference type="ARBA" id="ARBA00022741"/>
    </source>
</evidence>
<dbReference type="InterPro" id="IPR017441">
    <property type="entry name" value="Protein_kinase_ATP_BS"/>
</dbReference>
<dbReference type="PROSITE" id="PS00108">
    <property type="entry name" value="PROTEIN_KINASE_ST"/>
    <property type="match status" value="1"/>
</dbReference>
<keyword evidence="4" id="KW-0597">Phosphoprotein</keyword>
<evidence type="ECO:0000313" key="15">
    <source>
        <dbReference type="EMBL" id="SSX12431.1"/>
    </source>
</evidence>
<evidence type="ECO:0000259" key="13">
    <source>
        <dbReference type="PROSITE" id="PS50011"/>
    </source>
</evidence>
<evidence type="ECO:0000256" key="10">
    <source>
        <dbReference type="ARBA" id="ARBA00048679"/>
    </source>
</evidence>
<dbReference type="Gene3D" id="3.30.200.20">
    <property type="entry name" value="Phosphorylase Kinase, domain 1"/>
    <property type="match status" value="1"/>
</dbReference>
<keyword evidence="7" id="KW-0418">Kinase</keyword>
<dbReference type="AlphaFoldDB" id="A0A336LRW2"/>
<evidence type="ECO:0000256" key="11">
    <source>
        <dbReference type="PROSITE-ProRule" id="PRU10141"/>
    </source>
</evidence>
<sequence length="356" mass="40988">MFKTKPLMMTNNKYEAKTHNITDDYEISNTVLGLGINGKVVECTNKKNLQKYALKVLHDNPKSRREIELHWRASGCKHIVNIIDVYENSYSGNRCLLVVMEKCSGGELFQRIQERQDGAFTEREAAHIMHEICLAVKFLHDMNIAHRDLKPENLLLVSTDPNSLLKLTDFGFAKETFENSAKQLQTPCYTPYYVAPEVLGPEKYDKSCDIWSLGVIMYILLCGFPPFYSNHGLAISPGMKTRIRTGQYDFPDPEWKNVSDAAKKLIKDMLNVDPAKRLTIDDVMRNSWIAQYTAVPQTPLHTGRMLKEGEETWPEVQEELTRSLATMRVDYDQMHIKNLDNSNNPLLNKRRKKDQK</sequence>
<dbReference type="VEuPathDB" id="VectorBase:CSON004210"/>
<dbReference type="CDD" id="cd14089">
    <property type="entry name" value="STKc_MAPKAPK"/>
    <property type="match status" value="1"/>
</dbReference>
<comment type="similarity">
    <text evidence="1">Belongs to the protein kinase superfamily. CAMK Ser/Thr protein kinase family.</text>
</comment>
<dbReference type="GO" id="GO:0004674">
    <property type="term" value="F:protein serine/threonine kinase activity"/>
    <property type="evidence" value="ECO:0007669"/>
    <property type="project" value="UniProtKB-KW"/>
</dbReference>
<dbReference type="Gene3D" id="4.10.1170.10">
    <property type="entry name" value="MAP kinase activated protein kinase 2"/>
    <property type="match status" value="1"/>
</dbReference>
<evidence type="ECO:0000256" key="4">
    <source>
        <dbReference type="ARBA" id="ARBA00022553"/>
    </source>
</evidence>
<dbReference type="InterPro" id="IPR000719">
    <property type="entry name" value="Prot_kinase_dom"/>
</dbReference>
<feature type="binding site" evidence="11">
    <location>
        <position position="55"/>
    </location>
    <ligand>
        <name>ATP</name>
        <dbReference type="ChEBI" id="CHEBI:30616"/>
    </ligand>
</feature>
<evidence type="ECO:0000256" key="9">
    <source>
        <dbReference type="ARBA" id="ARBA00047899"/>
    </source>
</evidence>
<dbReference type="SUPFAM" id="SSF56112">
    <property type="entry name" value="Protein kinase-like (PK-like)"/>
    <property type="match status" value="1"/>
</dbReference>
<evidence type="ECO:0000256" key="3">
    <source>
        <dbReference type="ARBA" id="ARBA00022527"/>
    </source>
</evidence>
<evidence type="ECO:0000256" key="1">
    <source>
        <dbReference type="ARBA" id="ARBA00006692"/>
    </source>
</evidence>
<dbReference type="EC" id="2.7.11.1" evidence="2"/>
<dbReference type="PROSITE" id="PS50011">
    <property type="entry name" value="PROTEIN_KINASE_DOM"/>
    <property type="match status" value="1"/>
</dbReference>
<dbReference type="GO" id="GO:0008361">
    <property type="term" value="P:regulation of cell size"/>
    <property type="evidence" value="ECO:0007669"/>
    <property type="project" value="UniProtKB-ARBA"/>
</dbReference>
<comment type="catalytic activity">
    <reaction evidence="9">
        <text>L-threonyl-[protein] + ATP = O-phospho-L-threonyl-[protein] + ADP + H(+)</text>
        <dbReference type="Rhea" id="RHEA:46608"/>
        <dbReference type="Rhea" id="RHEA-COMP:11060"/>
        <dbReference type="Rhea" id="RHEA-COMP:11605"/>
        <dbReference type="ChEBI" id="CHEBI:15378"/>
        <dbReference type="ChEBI" id="CHEBI:30013"/>
        <dbReference type="ChEBI" id="CHEBI:30616"/>
        <dbReference type="ChEBI" id="CHEBI:61977"/>
        <dbReference type="ChEBI" id="CHEBI:456216"/>
        <dbReference type="EC" id="2.7.11.1"/>
    </reaction>
</comment>
<dbReference type="FunFam" id="3.30.200.20:FF:000156">
    <property type="entry name" value="MAP kinase-activated protein kinase 3"/>
    <property type="match status" value="1"/>
</dbReference>
<keyword evidence="3 12" id="KW-0723">Serine/threonine-protein kinase</keyword>